<evidence type="ECO:0000313" key="3">
    <source>
        <dbReference type="Proteomes" id="UP001374803"/>
    </source>
</evidence>
<reference evidence="2" key="1">
    <citation type="submission" date="2021-12" db="EMBL/GenBank/DDBJ databases">
        <title>Discovery of the Pendulisporaceae a myxobacterial family with distinct sporulation behavior and unique specialized metabolism.</title>
        <authorList>
            <person name="Garcia R."/>
            <person name="Popoff A."/>
            <person name="Bader C.D."/>
            <person name="Loehr J."/>
            <person name="Walesch S."/>
            <person name="Walt C."/>
            <person name="Boldt J."/>
            <person name="Bunk B."/>
            <person name="Haeckl F.J.F.P.J."/>
            <person name="Gunesch A.P."/>
            <person name="Birkelbach J."/>
            <person name="Nuebel U."/>
            <person name="Pietschmann T."/>
            <person name="Bach T."/>
            <person name="Mueller R."/>
        </authorList>
    </citation>
    <scope>NUCLEOTIDE SEQUENCE</scope>
    <source>
        <strain evidence="2">MSr11367</strain>
    </source>
</reference>
<feature type="region of interest" description="Disordered" evidence="1">
    <location>
        <begin position="1"/>
        <end position="20"/>
    </location>
</feature>
<sequence length="87" mass="9810">MHLGEHQRRQYSASRHDLGTLPAGGRWLGLGPGAEYLRAYVVVRADAPAPFFTTLPSRRLRLAHHVSRRILGAHLASRRISLKHRLV</sequence>
<dbReference type="EMBL" id="CP089983">
    <property type="protein sequence ID" value="WXB04807.1"/>
    <property type="molecule type" value="Genomic_DNA"/>
</dbReference>
<keyword evidence="3" id="KW-1185">Reference proteome</keyword>
<protein>
    <submittedName>
        <fullName evidence="2">Uncharacterized protein</fullName>
    </submittedName>
</protein>
<accession>A0ABZ2L1K6</accession>
<name>A0ABZ2L1K6_9BACT</name>
<evidence type="ECO:0000256" key="1">
    <source>
        <dbReference type="SAM" id="MobiDB-lite"/>
    </source>
</evidence>
<evidence type="ECO:0000313" key="2">
    <source>
        <dbReference type="EMBL" id="WXB04807.1"/>
    </source>
</evidence>
<organism evidence="2 3">
    <name type="scientific">Pendulispora rubella</name>
    <dbReference type="NCBI Taxonomy" id="2741070"/>
    <lineage>
        <taxon>Bacteria</taxon>
        <taxon>Pseudomonadati</taxon>
        <taxon>Myxococcota</taxon>
        <taxon>Myxococcia</taxon>
        <taxon>Myxococcales</taxon>
        <taxon>Sorangiineae</taxon>
        <taxon>Pendulisporaceae</taxon>
        <taxon>Pendulispora</taxon>
    </lineage>
</organism>
<dbReference type="RefSeq" id="WP_394834450.1">
    <property type="nucleotide sequence ID" value="NZ_CP089929.1"/>
</dbReference>
<dbReference type="Proteomes" id="UP001374803">
    <property type="component" value="Chromosome"/>
</dbReference>
<gene>
    <name evidence="2" type="ORF">LVJ94_48930</name>
</gene>
<feature type="compositionally biased region" description="Basic and acidic residues" evidence="1">
    <location>
        <begin position="1"/>
        <end position="18"/>
    </location>
</feature>
<proteinExistence type="predicted"/>